<sequence length="222" mass="23731">MTRPQALVVSGGGRHGDPWHPFPDTSAALAAALQERGLDAAVEDDADAALAALDTAALPDLLVLNLGWYGTERFTAAAADAWVAALRAGLPTLVAHSSLTAFPDWPLWRDVVGGGWVYDTTYHPDYAEGVALARAGHPLVAGLDRLAIRDERYTRLHVDPASAVFLEHEEEGERHALAWTRTWGASRLVADALGHDAASYGASGRRTLLDRELAWLLAPATS</sequence>
<dbReference type="RefSeq" id="WP_210052056.1">
    <property type="nucleotide sequence ID" value="NZ_BAAAMH010000008.1"/>
</dbReference>
<dbReference type="Pfam" id="PF06283">
    <property type="entry name" value="ThuA"/>
    <property type="match status" value="1"/>
</dbReference>
<evidence type="ECO:0000313" key="3">
    <source>
        <dbReference type="Proteomes" id="UP000758168"/>
    </source>
</evidence>
<evidence type="ECO:0000259" key="1">
    <source>
        <dbReference type="Pfam" id="PF06283"/>
    </source>
</evidence>
<comment type="caution">
    <text evidence="2">The sequence shown here is derived from an EMBL/GenBank/DDBJ whole genome shotgun (WGS) entry which is preliminary data.</text>
</comment>
<evidence type="ECO:0000313" key="2">
    <source>
        <dbReference type="EMBL" id="MBP2415220.1"/>
    </source>
</evidence>
<dbReference type="InterPro" id="IPR029010">
    <property type="entry name" value="ThuA-like"/>
</dbReference>
<dbReference type="Gene3D" id="3.40.50.880">
    <property type="match status" value="1"/>
</dbReference>
<reference evidence="2 3" key="1">
    <citation type="submission" date="2021-03" db="EMBL/GenBank/DDBJ databases">
        <title>Sequencing the genomes of 1000 actinobacteria strains.</title>
        <authorList>
            <person name="Klenk H.-P."/>
        </authorList>
    </citation>
    <scope>NUCLEOTIDE SEQUENCE [LARGE SCALE GENOMIC DNA]</scope>
    <source>
        <strain evidence="2 3">DSM 12936</strain>
    </source>
</reference>
<dbReference type="EMBL" id="JAGIOB010000001">
    <property type="protein sequence ID" value="MBP2415220.1"/>
    <property type="molecule type" value="Genomic_DNA"/>
</dbReference>
<proteinExistence type="predicted"/>
<dbReference type="SUPFAM" id="SSF52317">
    <property type="entry name" value="Class I glutamine amidotransferase-like"/>
    <property type="match status" value="1"/>
</dbReference>
<accession>A0ABS4Z3A3</accession>
<organism evidence="2 3">
    <name type="scientific">Microlunatus capsulatus</name>
    <dbReference type="NCBI Taxonomy" id="99117"/>
    <lineage>
        <taxon>Bacteria</taxon>
        <taxon>Bacillati</taxon>
        <taxon>Actinomycetota</taxon>
        <taxon>Actinomycetes</taxon>
        <taxon>Propionibacteriales</taxon>
        <taxon>Propionibacteriaceae</taxon>
        <taxon>Microlunatus</taxon>
    </lineage>
</organism>
<gene>
    <name evidence="2" type="ORF">JOF54_000142</name>
</gene>
<keyword evidence="2" id="KW-0315">Glutamine amidotransferase</keyword>
<dbReference type="InterPro" id="IPR029062">
    <property type="entry name" value="Class_I_gatase-like"/>
</dbReference>
<dbReference type="Proteomes" id="UP000758168">
    <property type="component" value="Unassembled WGS sequence"/>
</dbReference>
<name>A0ABS4Z3A3_9ACTN</name>
<feature type="domain" description="ThuA-like" evidence="1">
    <location>
        <begin position="6"/>
        <end position="215"/>
    </location>
</feature>
<keyword evidence="3" id="KW-1185">Reference proteome</keyword>
<protein>
    <submittedName>
        <fullName evidence="2">Type 1 glutamine amidotransferase</fullName>
    </submittedName>
</protein>